<dbReference type="PANTHER" id="PTHR31279">
    <property type="entry name" value="PROTEIN EXORDIUM-LIKE 5"/>
    <property type="match status" value="1"/>
</dbReference>
<accession>A0A6A3BYT9</accession>
<sequence>MWYGDCGKEIKNTMRNFIKSLNFVGGSPKLKPKVASWWKWSKVTNLDAECKARRSESLSGHRGARDITIQGVCYGRCSFCFHTEPPNPQTYIVVGNPEFECPEECIWPFHATNMPPRDRCLNHRMVIWQPMRWSFLRIRIVAFSAVAPPRETPAWFKPIPKLVGIITSVVLSLLVVPIDFKYHITCIQIPRSRQAFPTLSKVDTLSRAWNPPKLWNVGNVKSINHSTDGPIDFVKPWIPPKVDTLIVSDVPYHTIGSILAEST</sequence>
<dbReference type="PANTHER" id="PTHR31279:SF13">
    <property type="entry name" value="PROTEIN EXORDIUM-LIKE 6"/>
    <property type="match status" value="1"/>
</dbReference>
<organism evidence="6 7">
    <name type="scientific">Hibiscus syriacus</name>
    <name type="common">Rose of Sharon</name>
    <dbReference type="NCBI Taxonomy" id="106335"/>
    <lineage>
        <taxon>Eukaryota</taxon>
        <taxon>Viridiplantae</taxon>
        <taxon>Streptophyta</taxon>
        <taxon>Embryophyta</taxon>
        <taxon>Tracheophyta</taxon>
        <taxon>Spermatophyta</taxon>
        <taxon>Magnoliopsida</taxon>
        <taxon>eudicotyledons</taxon>
        <taxon>Gunneridae</taxon>
        <taxon>Pentapetalae</taxon>
        <taxon>rosids</taxon>
        <taxon>malvids</taxon>
        <taxon>Malvales</taxon>
        <taxon>Malvaceae</taxon>
        <taxon>Malvoideae</taxon>
        <taxon>Hibiscus</taxon>
    </lineage>
</organism>
<dbReference type="GO" id="GO:0048046">
    <property type="term" value="C:apoplast"/>
    <property type="evidence" value="ECO:0007669"/>
    <property type="project" value="UniProtKB-SubCell"/>
</dbReference>
<comment type="caution">
    <text evidence="6">The sequence shown here is derived from an EMBL/GenBank/DDBJ whole genome shotgun (WGS) entry which is preliminary data.</text>
</comment>
<evidence type="ECO:0000256" key="1">
    <source>
        <dbReference type="ARBA" id="ARBA00004271"/>
    </source>
</evidence>
<dbReference type="Proteomes" id="UP000436088">
    <property type="component" value="Unassembled WGS sequence"/>
</dbReference>
<keyword evidence="2" id="KW-0052">Apoplast</keyword>
<evidence type="ECO:0000256" key="5">
    <source>
        <dbReference type="ARBA" id="ARBA00023591"/>
    </source>
</evidence>
<evidence type="ECO:0000313" key="7">
    <source>
        <dbReference type="Proteomes" id="UP000436088"/>
    </source>
</evidence>
<keyword evidence="4" id="KW-0732">Signal</keyword>
<dbReference type="EMBL" id="VEPZ02000588">
    <property type="protein sequence ID" value="KAE8721863.1"/>
    <property type="molecule type" value="Genomic_DNA"/>
</dbReference>
<evidence type="ECO:0000313" key="6">
    <source>
        <dbReference type="EMBL" id="KAE8721863.1"/>
    </source>
</evidence>
<keyword evidence="7" id="KW-1185">Reference proteome</keyword>
<evidence type="ECO:0000256" key="4">
    <source>
        <dbReference type="ARBA" id="ARBA00022729"/>
    </source>
</evidence>
<evidence type="ECO:0000256" key="2">
    <source>
        <dbReference type="ARBA" id="ARBA00022523"/>
    </source>
</evidence>
<evidence type="ECO:0000256" key="3">
    <source>
        <dbReference type="ARBA" id="ARBA00022525"/>
    </source>
</evidence>
<keyword evidence="3" id="KW-0964">Secreted</keyword>
<reference evidence="6" key="1">
    <citation type="submission" date="2019-09" db="EMBL/GenBank/DDBJ databases">
        <title>Draft genome information of white flower Hibiscus syriacus.</title>
        <authorList>
            <person name="Kim Y.-M."/>
        </authorList>
    </citation>
    <scope>NUCLEOTIDE SEQUENCE [LARGE SCALE GENOMIC DNA]</scope>
    <source>
        <strain evidence="6">YM2019G1</strain>
    </source>
</reference>
<dbReference type="InterPro" id="IPR006766">
    <property type="entry name" value="EXORDIUM-like"/>
</dbReference>
<name>A0A6A3BYT9_HIBSY</name>
<proteinExistence type="inferred from homology"/>
<comment type="subcellular location">
    <subcellularLocation>
        <location evidence="1">Secreted</location>
        <location evidence="1">Extracellular space</location>
        <location evidence="1">Apoplast</location>
    </subcellularLocation>
</comment>
<gene>
    <name evidence="6" type="ORF">F3Y22_tig00014949pilonHSYRG00046</name>
</gene>
<protein>
    <submittedName>
        <fullName evidence="6">Uncharacterized protein</fullName>
    </submittedName>
</protein>
<dbReference type="AlphaFoldDB" id="A0A6A3BYT9"/>
<comment type="similarity">
    <text evidence="5">Belongs to the EXORDIUM family.</text>
</comment>
<dbReference type="Pfam" id="PF04674">
    <property type="entry name" value="Phi_1"/>
    <property type="match status" value="1"/>
</dbReference>